<organism evidence="2 3">
    <name type="scientific">Neptunitalea lumnitzerae</name>
    <dbReference type="NCBI Taxonomy" id="2965509"/>
    <lineage>
        <taxon>Bacteria</taxon>
        <taxon>Pseudomonadati</taxon>
        <taxon>Bacteroidota</taxon>
        <taxon>Flavobacteriia</taxon>
        <taxon>Flavobacteriales</taxon>
        <taxon>Flavobacteriaceae</taxon>
        <taxon>Neptunitalea</taxon>
    </lineage>
</organism>
<feature type="transmembrane region" description="Helical" evidence="1">
    <location>
        <begin position="153"/>
        <end position="175"/>
    </location>
</feature>
<dbReference type="EMBL" id="BRVO01000001">
    <property type="protein sequence ID" value="GLB47734.1"/>
    <property type="molecule type" value="Genomic_DNA"/>
</dbReference>
<evidence type="ECO:0000313" key="3">
    <source>
        <dbReference type="Proteomes" id="UP001143543"/>
    </source>
</evidence>
<feature type="transmembrane region" description="Helical" evidence="1">
    <location>
        <begin position="212"/>
        <end position="238"/>
    </location>
</feature>
<protein>
    <recommendedName>
        <fullName evidence="4">Glycerophosphoryl diester phosphodiesterase membrane domain-containing protein</fullName>
    </recommendedName>
</protein>
<sequence>MYIWFFTQLTNLTFMDFFQLSSRIERSASPDFGDIFSRTFDLYKKVWWQGFLMIACVFIIMIPFMVVVMLPMAGLSAFAEASEVGDAIEPIAIFSTLSWAFLAGLAMVIFMSFITYALIAGFLRVCKNADYYGNADTSDLFYYCKARYFGKTFVLGLAAAGISLIALMMCILPAYYVAVPINLFLVIFAFNPELSVSEIIKISFKLGNKYWILIFGLTLVLGMIASLGALACGIGIFFTACLQVIPLYYIYKDAVGFDEEKLVVEKF</sequence>
<feature type="transmembrane region" description="Helical" evidence="1">
    <location>
        <begin position="46"/>
        <end position="79"/>
    </location>
</feature>
<name>A0ABQ5MEC5_9FLAO</name>
<reference evidence="2" key="1">
    <citation type="submission" date="2022-07" db="EMBL/GenBank/DDBJ databases">
        <title>Taxonomy of Novel Oxalotrophic and Methylotrophic Bacteria.</title>
        <authorList>
            <person name="Sahin N."/>
            <person name="Tani A."/>
        </authorList>
    </citation>
    <scope>NUCLEOTIDE SEQUENCE</scope>
    <source>
        <strain evidence="2">Y10</strain>
    </source>
</reference>
<evidence type="ECO:0000313" key="2">
    <source>
        <dbReference type="EMBL" id="GLB47734.1"/>
    </source>
</evidence>
<accession>A0ABQ5MEC5</accession>
<keyword evidence="1" id="KW-0472">Membrane</keyword>
<dbReference type="Proteomes" id="UP001143543">
    <property type="component" value="Unassembled WGS sequence"/>
</dbReference>
<proteinExistence type="predicted"/>
<keyword evidence="1" id="KW-1133">Transmembrane helix</keyword>
<keyword evidence="3" id="KW-1185">Reference proteome</keyword>
<evidence type="ECO:0000256" key="1">
    <source>
        <dbReference type="SAM" id="Phobius"/>
    </source>
</evidence>
<comment type="caution">
    <text evidence="2">The sequence shown here is derived from an EMBL/GenBank/DDBJ whole genome shotgun (WGS) entry which is preliminary data.</text>
</comment>
<keyword evidence="1" id="KW-0812">Transmembrane</keyword>
<gene>
    <name evidence="2" type="ORF">Y10_01020</name>
</gene>
<evidence type="ECO:0008006" key="4">
    <source>
        <dbReference type="Google" id="ProtNLM"/>
    </source>
</evidence>
<feature type="transmembrane region" description="Helical" evidence="1">
    <location>
        <begin position="99"/>
        <end position="123"/>
    </location>
</feature>